<accession>A0A6A4V9H8</accession>
<keyword evidence="3" id="KW-1185">Reference proteome</keyword>
<dbReference type="Gene3D" id="3.40.50.1820">
    <property type="entry name" value="alpha/beta hydrolase"/>
    <property type="match status" value="1"/>
</dbReference>
<dbReference type="InterPro" id="IPR000073">
    <property type="entry name" value="AB_hydrolase_1"/>
</dbReference>
<evidence type="ECO:0000313" key="2">
    <source>
        <dbReference type="EMBL" id="KAF0289769.1"/>
    </source>
</evidence>
<dbReference type="SUPFAM" id="SSF53474">
    <property type="entry name" value="alpha/beta-Hydrolases"/>
    <property type="match status" value="1"/>
</dbReference>
<dbReference type="InterPro" id="IPR029058">
    <property type="entry name" value="AB_hydrolase_fold"/>
</dbReference>
<proteinExistence type="predicted"/>
<dbReference type="OrthoDB" id="19657at2759"/>
<dbReference type="GO" id="GO:0017171">
    <property type="term" value="F:serine hydrolase activity"/>
    <property type="evidence" value="ECO:0007669"/>
    <property type="project" value="TreeGrafter"/>
</dbReference>
<protein>
    <submittedName>
        <fullName evidence="2">Valacyclovir hydrolase</fullName>
    </submittedName>
</protein>
<sequence>MENKYDGNANVRNMAKIAVNGMNINYEKAGSGSSVALCMPGAMGSALTDFGAQLKSLACPELTLVAWDPPGYGQSRPPARQFPPTFFKDDALAAAELMKTLGYDRYHVLGWSDGGNSAVILAALRPQSVTKLVIWGANAYVGDKDQELYEALRDIDKWSARMKAPMIEMYGEEYFRSTWNAWIDGISAFKDIENGVCRKETREVRCPTLVVHGAKDAMVPPEHPEYFKQHIPDARLHVFPEGKHNLHMKYADEFNKLVRDFLAE</sequence>
<gene>
    <name evidence="2" type="primary">BPHL</name>
    <name evidence="2" type="ORF">FJT64_012025</name>
</gene>
<evidence type="ECO:0000259" key="1">
    <source>
        <dbReference type="Pfam" id="PF12697"/>
    </source>
</evidence>
<dbReference type="PANTHER" id="PTHR46331">
    <property type="entry name" value="VALACYCLOVIR HYDROLASE"/>
    <property type="match status" value="1"/>
</dbReference>
<dbReference type="PANTHER" id="PTHR46331:SF2">
    <property type="entry name" value="VALACYCLOVIR HYDROLASE"/>
    <property type="match status" value="1"/>
</dbReference>
<dbReference type="EMBL" id="VIIS01002009">
    <property type="protein sequence ID" value="KAF0289769.1"/>
    <property type="molecule type" value="Genomic_DNA"/>
</dbReference>
<reference evidence="2 3" key="1">
    <citation type="submission" date="2019-07" db="EMBL/GenBank/DDBJ databases">
        <title>Draft genome assembly of a fouling barnacle, Amphibalanus amphitrite (Darwin, 1854): The first reference genome for Thecostraca.</title>
        <authorList>
            <person name="Kim W."/>
        </authorList>
    </citation>
    <scope>NUCLEOTIDE SEQUENCE [LARGE SCALE GENOMIC DNA]</scope>
    <source>
        <strain evidence="2">SNU_AA5</strain>
        <tissue evidence="2">Soma without cirri and trophi</tissue>
    </source>
</reference>
<name>A0A6A4V9H8_AMPAM</name>
<dbReference type="AlphaFoldDB" id="A0A6A4V9H8"/>
<feature type="domain" description="AB hydrolase-1" evidence="1">
    <location>
        <begin position="39"/>
        <end position="256"/>
    </location>
</feature>
<comment type="caution">
    <text evidence="2">The sequence shown here is derived from an EMBL/GenBank/DDBJ whole genome shotgun (WGS) entry which is preliminary data.</text>
</comment>
<keyword evidence="2" id="KW-0378">Hydrolase</keyword>
<dbReference type="Proteomes" id="UP000440578">
    <property type="component" value="Unassembled WGS sequence"/>
</dbReference>
<organism evidence="2 3">
    <name type="scientific">Amphibalanus amphitrite</name>
    <name type="common">Striped barnacle</name>
    <name type="synonym">Balanus amphitrite</name>
    <dbReference type="NCBI Taxonomy" id="1232801"/>
    <lineage>
        <taxon>Eukaryota</taxon>
        <taxon>Metazoa</taxon>
        <taxon>Ecdysozoa</taxon>
        <taxon>Arthropoda</taxon>
        <taxon>Crustacea</taxon>
        <taxon>Multicrustacea</taxon>
        <taxon>Cirripedia</taxon>
        <taxon>Thoracica</taxon>
        <taxon>Thoracicalcarea</taxon>
        <taxon>Balanomorpha</taxon>
        <taxon>Balanoidea</taxon>
        <taxon>Balanidae</taxon>
        <taxon>Amphibalaninae</taxon>
        <taxon>Amphibalanus</taxon>
    </lineage>
</organism>
<evidence type="ECO:0000313" key="3">
    <source>
        <dbReference type="Proteomes" id="UP000440578"/>
    </source>
</evidence>
<dbReference type="Pfam" id="PF12697">
    <property type="entry name" value="Abhydrolase_6"/>
    <property type="match status" value="1"/>
</dbReference>